<organism evidence="2 3">
    <name type="scientific">Lineolata rhizophorae</name>
    <dbReference type="NCBI Taxonomy" id="578093"/>
    <lineage>
        <taxon>Eukaryota</taxon>
        <taxon>Fungi</taxon>
        <taxon>Dikarya</taxon>
        <taxon>Ascomycota</taxon>
        <taxon>Pezizomycotina</taxon>
        <taxon>Dothideomycetes</taxon>
        <taxon>Dothideomycetes incertae sedis</taxon>
        <taxon>Lineolatales</taxon>
        <taxon>Lineolataceae</taxon>
        <taxon>Lineolata</taxon>
    </lineage>
</organism>
<keyword evidence="1" id="KW-0732">Signal</keyword>
<dbReference type="Pfam" id="PF19535">
    <property type="entry name" value="DUF6060"/>
    <property type="match status" value="1"/>
</dbReference>
<feature type="signal peptide" evidence="1">
    <location>
        <begin position="1"/>
        <end position="19"/>
    </location>
</feature>
<sequence>MKFAASLVVAFAFAPLAYAQQQGDVTNCTIWEWDKTVDGYIEQYPPRRVSAGETCTGSRNCAISASGVEMYDWTKNVSGLPYGYFQAVQAGLDEEQSGQEWSFNDSVLGTIENIMELSPGTSAYMNFSALRYCYVGTTQNCTGAVENRTRVEVCEPMYRSTQTGEDDDDYVLIMGGSYVLVNISREEVDDYDDPYANLVRSGAASAWYNEAFVAAVVGLSWFLLL</sequence>
<keyword evidence="3" id="KW-1185">Reference proteome</keyword>
<evidence type="ECO:0000313" key="2">
    <source>
        <dbReference type="EMBL" id="KAF2460549.1"/>
    </source>
</evidence>
<evidence type="ECO:0000313" key="3">
    <source>
        <dbReference type="Proteomes" id="UP000799766"/>
    </source>
</evidence>
<name>A0A6A6P9I7_9PEZI</name>
<dbReference type="InterPro" id="IPR045702">
    <property type="entry name" value="DUF6060"/>
</dbReference>
<proteinExistence type="predicted"/>
<dbReference type="OrthoDB" id="3507521at2759"/>
<gene>
    <name evidence="2" type="ORF">BDY21DRAFT_369541</name>
</gene>
<feature type="chain" id="PRO_5025633984" evidence="1">
    <location>
        <begin position="20"/>
        <end position="225"/>
    </location>
</feature>
<dbReference type="Proteomes" id="UP000799766">
    <property type="component" value="Unassembled WGS sequence"/>
</dbReference>
<protein>
    <submittedName>
        <fullName evidence="2">Uncharacterized protein</fullName>
    </submittedName>
</protein>
<dbReference type="EMBL" id="MU001673">
    <property type="protein sequence ID" value="KAF2460549.1"/>
    <property type="molecule type" value="Genomic_DNA"/>
</dbReference>
<evidence type="ECO:0000256" key="1">
    <source>
        <dbReference type="SAM" id="SignalP"/>
    </source>
</evidence>
<reference evidence="2" key="1">
    <citation type="journal article" date="2020" name="Stud. Mycol.">
        <title>101 Dothideomycetes genomes: a test case for predicting lifestyles and emergence of pathogens.</title>
        <authorList>
            <person name="Haridas S."/>
            <person name="Albert R."/>
            <person name="Binder M."/>
            <person name="Bloem J."/>
            <person name="Labutti K."/>
            <person name="Salamov A."/>
            <person name="Andreopoulos B."/>
            <person name="Baker S."/>
            <person name="Barry K."/>
            <person name="Bills G."/>
            <person name="Bluhm B."/>
            <person name="Cannon C."/>
            <person name="Castanera R."/>
            <person name="Culley D."/>
            <person name="Daum C."/>
            <person name="Ezra D."/>
            <person name="Gonzalez J."/>
            <person name="Henrissat B."/>
            <person name="Kuo A."/>
            <person name="Liang C."/>
            <person name="Lipzen A."/>
            <person name="Lutzoni F."/>
            <person name="Magnuson J."/>
            <person name="Mondo S."/>
            <person name="Nolan M."/>
            <person name="Ohm R."/>
            <person name="Pangilinan J."/>
            <person name="Park H.-J."/>
            <person name="Ramirez L."/>
            <person name="Alfaro M."/>
            <person name="Sun H."/>
            <person name="Tritt A."/>
            <person name="Yoshinaga Y."/>
            <person name="Zwiers L.-H."/>
            <person name="Turgeon B."/>
            <person name="Goodwin S."/>
            <person name="Spatafora J."/>
            <person name="Crous P."/>
            <person name="Grigoriev I."/>
        </authorList>
    </citation>
    <scope>NUCLEOTIDE SEQUENCE</scope>
    <source>
        <strain evidence="2">ATCC 16933</strain>
    </source>
</reference>
<dbReference type="AlphaFoldDB" id="A0A6A6P9I7"/>
<accession>A0A6A6P9I7</accession>